<dbReference type="GO" id="GO:0016787">
    <property type="term" value="F:hydrolase activity"/>
    <property type="evidence" value="ECO:0007669"/>
    <property type="project" value="UniProtKB-KW"/>
</dbReference>
<comment type="subunit">
    <text evidence="2">Monomer.</text>
</comment>
<evidence type="ECO:0000313" key="9">
    <source>
        <dbReference type="Proteomes" id="UP000215002"/>
    </source>
</evidence>
<dbReference type="InterPro" id="IPR029483">
    <property type="entry name" value="GH97_C"/>
</dbReference>
<comment type="cofactor">
    <cofactor evidence="1">
        <name>Ca(2+)</name>
        <dbReference type="ChEBI" id="CHEBI:29108"/>
    </cofactor>
</comment>
<dbReference type="SUPFAM" id="SSF51445">
    <property type="entry name" value="(Trans)glycosidases"/>
    <property type="match status" value="1"/>
</dbReference>
<dbReference type="GO" id="GO:0030246">
    <property type="term" value="F:carbohydrate binding"/>
    <property type="evidence" value="ECO:0007669"/>
    <property type="project" value="InterPro"/>
</dbReference>
<dbReference type="Proteomes" id="UP000215002">
    <property type="component" value="Chromosome"/>
</dbReference>
<dbReference type="InterPro" id="IPR052720">
    <property type="entry name" value="Glycosyl_hydrolase_97"/>
</dbReference>
<dbReference type="InterPro" id="IPR019563">
    <property type="entry name" value="GH97_catalytic"/>
</dbReference>
<evidence type="ECO:0000256" key="1">
    <source>
        <dbReference type="ARBA" id="ARBA00001913"/>
    </source>
</evidence>
<dbReference type="KEGG" id="muc:MuYL_3752"/>
<dbReference type="Pfam" id="PF14508">
    <property type="entry name" value="GH97_N"/>
    <property type="match status" value="1"/>
</dbReference>
<feature type="transmembrane region" description="Helical" evidence="4">
    <location>
        <begin position="20"/>
        <end position="40"/>
    </location>
</feature>
<evidence type="ECO:0000313" key="8">
    <source>
        <dbReference type="EMBL" id="ASU35637.1"/>
    </source>
</evidence>
<feature type="domain" description="Glycosyl-hydrolase 97 C-terminal oligomerisation" evidence="7">
    <location>
        <begin position="608"/>
        <end position="704"/>
    </location>
</feature>
<proteinExistence type="predicted"/>
<keyword evidence="4" id="KW-1133">Transmembrane helix</keyword>
<dbReference type="PANTHER" id="PTHR35803:SF2">
    <property type="entry name" value="RETAINING ALPHA-GALACTOSIDASE"/>
    <property type="match status" value="1"/>
</dbReference>
<dbReference type="PANTHER" id="PTHR35803">
    <property type="entry name" value="GLUCAN 1,4-ALPHA-GLUCOSIDASE SUSB-RELATED"/>
    <property type="match status" value="1"/>
</dbReference>
<organism evidence="8 9">
    <name type="scientific">Mucilaginibacter xinganensis</name>
    <dbReference type="NCBI Taxonomy" id="1234841"/>
    <lineage>
        <taxon>Bacteria</taxon>
        <taxon>Pseudomonadati</taxon>
        <taxon>Bacteroidota</taxon>
        <taxon>Sphingobacteriia</taxon>
        <taxon>Sphingobacteriales</taxon>
        <taxon>Sphingobacteriaceae</taxon>
        <taxon>Mucilaginibacter</taxon>
    </lineage>
</organism>
<feature type="domain" description="Glycosyl-hydrolase 97 N-terminal" evidence="6">
    <location>
        <begin position="74"/>
        <end position="327"/>
    </location>
</feature>
<dbReference type="Pfam" id="PF10566">
    <property type="entry name" value="Glyco_hydro_97"/>
    <property type="match status" value="1"/>
</dbReference>
<keyword evidence="4" id="KW-0472">Membrane</keyword>
<sequence>MGNGQLAAIFIQGVCCVPRYGFYFFEISFISAYIWLYLSVSNHLTMLTLKKSALLIFLLAFGQLNALAKKPVTITSPDAKIKFSLSTNAKGLYYKVFYKGVLMVDESPLRITFKEGGMFNHTLFIGATKIEKLTEDYELVTGKASKVHSECNRVIIPVTEQGGAKRTLNVEVRIFNDGAAFRYVIPKQKGWPAAVNITDEVNSFNLTQNPKVTALLRENYTTSHEGIYTKTKLNDLKEDTLIDLPALFEYPKGLYMAITEAALRDYAGMYLMKHNGALQTRLSPLPRQTELKVKATLPHNSPWRVMMISDKPGAFIESNILTNLNEPCKIKDLSWLKPGKTTFPWWNGDVVPDSINAPGNNYVTNMYYVDFCAKYGIEYHSVVEYGLHEWYVNDGAGFQPGPNSDPSKAVPGLDMQQLCDSAAKKGVGIRVWVHFYALYPKLDETFAQYEKWGIKGLMCDFMDRDDQEMVNMQEEILQKAALHHLHIQFHGAYKPTGTSRTYPNEFTREGTLNYENDKWSDVVTPDADIDIPFTRMLAGSTDYHLGGFHAASARQFKVHYTRPFVQGTRCHMLAMYVVLENNLGMVCDDPQAYINQPGFDFIQQVPTTWDETRVIDAKPGKWLAIARRKGNEWYVGAITNHEVRTITHTLDFLPDGKYTAEFYSDAPATDPDLNHLTKGTKQLDKHTVINMILAAGGGQVIHIKPIK</sequence>
<keyword evidence="4" id="KW-0812">Transmembrane</keyword>
<evidence type="ECO:0000259" key="6">
    <source>
        <dbReference type="Pfam" id="PF14508"/>
    </source>
</evidence>
<dbReference type="AlphaFoldDB" id="A0A223P0L4"/>
<evidence type="ECO:0000256" key="4">
    <source>
        <dbReference type="SAM" id="Phobius"/>
    </source>
</evidence>
<evidence type="ECO:0000256" key="3">
    <source>
        <dbReference type="ARBA" id="ARBA00022837"/>
    </source>
</evidence>
<dbReference type="InterPro" id="IPR017853">
    <property type="entry name" value="GH"/>
</dbReference>
<protein>
    <submittedName>
        <fullName evidence="8">Glycoside hydrolase</fullName>
    </submittedName>
</protein>
<dbReference type="EMBL" id="CP022743">
    <property type="protein sequence ID" value="ASU35637.1"/>
    <property type="molecule type" value="Genomic_DNA"/>
</dbReference>
<keyword evidence="8" id="KW-0378">Hydrolase</keyword>
<evidence type="ECO:0000259" key="7">
    <source>
        <dbReference type="Pfam" id="PF14509"/>
    </source>
</evidence>
<keyword evidence="9" id="KW-1185">Reference proteome</keyword>
<feature type="domain" description="Glycosyl-hydrolase 97 catalytic" evidence="5">
    <location>
        <begin position="345"/>
        <end position="510"/>
    </location>
</feature>
<dbReference type="InterPro" id="IPR029486">
    <property type="entry name" value="GH97_N"/>
</dbReference>
<keyword evidence="3" id="KW-0106">Calcium</keyword>
<name>A0A223P0L4_9SPHI</name>
<evidence type="ECO:0000256" key="2">
    <source>
        <dbReference type="ARBA" id="ARBA00011245"/>
    </source>
</evidence>
<gene>
    <name evidence="8" type="ORF">MuYL_3752</name>
</gene>
<accession>A0A223P0L4</accession>
<dbReference type="Gene3D" id="2.70.98.10">
    <property type="match status" value="1"/>
</dbReference>
<evidence type="ECO:0000259" key="5">
    <source>
        <dbReference type="Pfam" id="PF10566"/>
    </source>
</evidence>
<dbReference type="Gene3D" id="3.20.20.70">
    <property type="entry name" value="Aldolase class I"/>
    <property type="match status" value="1"/>
</dbReference>
<dbReference type="Pfam" id="PF14509">
    <property type="entry name" value="GH97_C"/>
    <property type="match status" value="1"/>
</dbReference>
<reference evidence="8 9" key="1">
    <citation type="submission" date="2017-08" db="EMBL/GenBank/DDBJ databases">
        <title>Complete genome sequence of Mucilaginibacter sp. strain BJC16-A31.</title>
        <authorList>
            <consortium name="Henan University of Science and Technology"/>
            <person name="You X."/>
        </authorList>
    </citation>
    <scope>NUCLEOTIDE SEQUENCE [LARGE SCALE GENOMIC DNA]</scope>
    <source>
        <strain evidence="8 9">BJC16-A31</strain>
    </source>
</reference>
<dbReference type="InterPro" id="IPR013785">
    <property type="entry name" value="Aldolase_TIM"/>
</dbReference>
<dbReference type="InterPro" id="IPR014718">
    <property type="entry name" value="GH-type_carb-bd"/>
</dbReference>